<sequence length="97" mass="10642">MYATYSLGRKLAQGVGVSIVSFLLILTGYDENLGAQQSVDVARNVLILIGLVYAVCVAAQYICLRFVYPLDKNKTLELEKKLGRSNVELIGETGDEE</sequence>
<evidence type="ECO:0000313" key="7">
    <source>
        <dbReference type="EMBL" id="RGT39650.1"/>
    </source>
</evidence>
<evidence type="ECO:0000313" key="12">
    <source>
        <dbReference type="EMBL" id="RHM76604.1"/>
    </source>
</evidence>
<evidence type="ECO:0000313" key="6">
    <source>
        <dbReference type="EMBL" id="RGQ66772.1"/>
    </source>
</evidence>
<evidence type="ECO:0000313" key="5">
    <source>
        <dbReference type="EMBL" id="RGM25870.1"/>
    </source>
</evidence>
<evidence type="ECO:0000313" key="2">
    <source>
        <dbReference type="EMBL" id="NSI18489.1"/>
    </source>
</evidence>
<dbReference type="Proteomes" id="UP000286137">
    <property type="component" value="Unassembled WGS sequence"/>
</dbReference>
<dbReference type="Proteomes" id="UP000284472">
    <property type="component" value="Unassembled WGS sequence"/>
</dbReference>
<evidence type="ECO:0000313" key="20">
    <source>
        <dbReference type="Proteomes" id="UP000286137"/>
    </source>
</evidence>
<dbReference type="EMBL" id="QRIA01000001">
    <property type="protein sequence ID" value="RHG22500.1"/>
    <property type="molecule type" value="Genomic_DNA"/>
</dbReference>
<dbReference type="EMBL" id="QSSX01000002">
    <property type="protein sequence ID" value="RGM25870.1"/>
    <property type="molecule type" value="Genomic_DNA"/>
</dbReference>
<organism evidence="6 20">
    <name type="scientific">Mediterraneibacter gnavus</name>
    <name type="common">Ruminococcus gnavus</name>
    <dbReference type="NCBI Taxonomy" id="33038"/>
    <lineage>
        <taxon>Bacteria</taxon>
        <taxon>Bacillati</taxon>
        <taxon>Bacillota</taxon>
        <taxon>Clostridia</taxon>
        <taxon>Lachnospirales</taxon>
        <taxon>Lachnospiraceae</taxon>
        <taxon>Mediterraneibacter</taxon>
    </lineage>
</organism>
<keyword evidence="1" id="KW-1133">Transmembrane helix</keyword>
<dbReference type="Proteomes" id="UP000283992">
    <property type="component" value="Unassembled WGS sequence"/>
</dbReference>
<dbReference type="Proteomes" id="UP000260808">
    <property type="component" value="Unassembled WGS sequence"/>
</dbReference>
<feature type="transmembrane region" description="Helical" evidence="1">
    <location>
        <begin position="41"/>
        <end position="64"/>
    </location>
</feature>
<dbReference type="EMBL" id="JAAIRM010000004">
    <property type="protein sequence ID" value="NSI18489.1"/>
    <property type="molecule type" value="Genomic_DNA"/>
</dbReference>
<dbReference type="EMBL" id="QRQE01000017">
    <property type="protein sequence ID" value="RHM76604.1"/>
    <property type="molecule type" value="Genomic_DNA"/>
</dbReference>
<feature type="transmembrane region" description="Helical" evidence="1">
    <location>
        <begin position="12"/>
        <end position="29"/>
    </location>
</feature>
<dbReference type="EMBL" id="QRWQ01000005">
    <property type="protein sequence ID" value="RGT39650.1"/>
    <property type="molecule type" value="Genomic_DNA"/>
</dbReference>
<dbReference type="EMBL" id="QRLN01000003">
    <property type="protein sequence ID" value="RHJ15171.1"/>
    <property type="molecule type" value="Genomic_DNA"/>
</dbReference>
<keyword evidence="1" id="KW-0812">Transmembrane</keyword>
<dbReference type="Proteomes" id="UP001296580">
    <property type="component" value="Unassembled WGS sequence"/>
</dbReference>
<evidence type="ECO:0000313" key="17">
    <source>
        <dbReference type="Proteomes" id="UP000284472"/>
    </source>
</evidence>
<dbReference type="EMBL" id="QRTJ01000017">
    <property type="protein sequence ID" value="RGQ66772.1"/>
    <property type="molecule type" value="Genomic_DNA"/>
</dbReference>
<evidence type="ECO:0000313" key="15">
    <source>
        <dbReference type="Proteomes" id="UP000283981"/>
    </source>
</evidence>
<evidence type="ECO:0000313" key="3">
    <source>
        <dbReference type="EMBL" id="NSI57798.1"/>
    </source>
</evidence>
<reference evidence="13 14" key="1">
    <citation type="submission" date="2018-08" db="EMBL/GenBank/DDBJ databases">
        <title>A genome reference for cultivated species of the human gut microbiota.</title>
        <authorList>
            <person name="Zou Y."/>
            <person name="Xue W."/>
            <person name="Luo G."/>
        </authorList>
    </citation>
    <scope>NUCLEOTIDE SEQUENCE [LARGE SCALE GENOMIC DNA]</scope>
    <source>
        <strain evidence="7 14">AF19-16AC</strain>
        <strain evidence="6 20">AF27-4BH</strain>
        <strain evidence="12 18">AF33-12</strain>
        <strain evidence="11 16">AM12-54</strain>
        <strain evidence="10 15">AM21-18</strain>
        <strain evidence="9 19">AM22-7AC</strain>
        <strain evidence="8 17">AM32-6</strain>
        <strain evidence="5 13">TF01-20-2</strain>
    </source>
</reference>
<dbReference type="AlphaFoldDB" id="A0A396GG71"/>
<evidence type="ECO:0000313" key="16">
    <source>
        <dbReference type="Proteomes" id="UP000283992"/>
    </source>
</evidence>
<dbReference type="Proteomes" id="UP000285697">
    <property type="component" value="Unassembled WGS sequence"/>
</dbReference>
<dbReference type="EMBL" id="JAAIRY010000007">
    <property type="protein sequence ID" value="NSI64863.1"/>
    <property type="molecule type" value="Genomic_DNA"/>
</dbReference>
<dbReference type="EMBL" id="QSIR01000001">
    <property type="protein sequence ID" value="RHD09269.1"/>
    <property type="molecule type" value="Genomic_DNA"/>
</dbReference>
<proteinExistence type="predicted"/>
<evidence type="ECO:0000313" key="11">
    <source>
        <dbReference type="EMBL" id="RHJ15171.1"/>
    </source>
</evidence>
<protein>
    <submittedName>
        <fullName evidence="2">MFS transporter</fullName>
    </submittedName>
</protein>
<dbReference type="Proteomes" id="UP001296643">
    <property type="component" value="Unassembled WGS sequence"/>
</dbReference>
<comment type="caution">
    <text evidence="6">The sequence shown here is derived from an EMBL/GenBank/DDBJ whole genome shotgun (WGS) entry which is preliminary data.</text>
</comment>
<evidence type="ECO:0000313" key="9">
    <source>
        <dbReference type="EMBL" id="RHG22500.1"/>
    </source>
</evidence>
<evidence type="ECO:0000313" key="18">
    <source>
        <dbReference type="Proteomes" id="UP000285610"/>
    </source>
</evidence>
<accession>A0A396GG71</accession>
<reference evidence="2" key="3">
    <citation type="submission" date="2020-02" db="EMBL/GenBank/DDBJ databases">
        <authorList>
            <person name="Littmann E."/>
            <person name="Sorbara M."/>
        </authorList>
    </citation>
    <scope>NUCLEOTIDE SEQUENCE</scope>
    <source>
        <strain evidence="4">MSK.11.9</strain>
        <strain evidence="3">MSK.15.32</strain>
        <strain evidence="2">MSK.22.53</strain>
    </source>
</reference>
<dbReference type="EMBL" id="QRIS01000009">
    <property type="protein sequence ID" value="RHG85306.1"/>
    <property type="molecule type" value="Genomic_DNA"/>
</dbReference>
<name>A0A396GG71_MEDGN</name>
<evidence type="ECO:0000313" key="10">
    <source>
        <dbReference type="EMBL" id="RHG85306.1"/>
    </source>
</evidence>
<evidence type="ECO:0000313" key="4">
    <source>
        <dbReference type="EMBL" id="NSI64863.1"/>
    </source>
</evidence>
<evidence type="ECO:0000313" key="8">
    <source>
        <dbReference type="EMBL" id="RHD09269.1"/>
    </source>
</evidence>
<dbReference type="Proteomes" id="UP000285610">
    <property type="component" value="Unassembled WGS sequence"/>
</dbReference>
<evidence type="ECO:0000313" key="14">
    <source>
        <dbReference type="Proteomes" id="UP000283834"/>
    </source>
</evidence>
<evidence type="ECO:0000313" key="13">
    <source>
        <dbReference type="Proteomes" id="UP000260808"/>
    </source>
</evidence>
<dbReference type="Proteomes" id="UP000283981">
    <property type="component" value="Unassembled WGS sequence"/>
</dbReference>
<evidence type="ECO:0000313" key="19">
    <source>
        <dbReference type="Proteomes" id="UP000285697"/>
    </source>
</evidence>
<reference evidence="2" key="2">
    <citation type="journal article" date="2020" name="Cell Host Microbe">
        <title>Functional and Genomic Variation between Human-Derived Isolates of Lachnospiraceae Reveals Inter- and Intra-Species Diversity.</title>
        <authorList>
            <person name="Sorbara M.T."/>
            <person name="Littmann E.R."/>
            <person name="Fontana E."/>
            <person name="Moody T.U."/>
            <person name="Kohout C.E."/>
            <person name="Gjonbalaj M."/>
            <person name="Eaton V."/>
            <person name="Seok R."/>
            <person name="Leiner I.M."/>
            <person name="Pamer E.G."/>
        </authorList>
    </citation>
    <scope>NUCLEOTIDE SEQUENCE</scope>
    <source>
        <strain evidence="4">MSK.11.9</strain>
        <strain evidence="3">MSK.15.32</strain>
        <strain evidence="2">MSK.22.53</strain>
    </source>
</reference>
<dbReference type="Proteomes" id="UP001296581">
    <property type="component" value="Unassembled WGS sequence"/>
</dbReference>
<keyword evidence="1" id="KW-0472">Membrane</keyword>
<gene>
    <name evidence="11" type="ORF">DW142_02860</name>
    <name evidence="10" type="ORF">DW243_06880</name>
    <name evidence="9" type="ORF">DW270_01065</name>
    <name evidence="8" type="ORF">DW812_00505</name>
    <name evidence="7" type="ORF">DWX36_07230</name>
    <name evidence="6" type="ORF">DWY88_09530</name>
    <name evidence="12" type="ORF">DWZ50_08120</name>
    <name evidence="5" type="ORF">DXC31_01515</name>
    <name evidence="2" type="ORF">G4958_03750</name>
    <name evidence="4" type="ORF">G4981_06190</name>
    <name evidence="3" type="ORF">G4993_05200</name>
</gene>
<dbReference type="Proteomes" id="UP000283834">
    <property type="component" value="Unassembled WGS sequence"/>
</dbReference>
<dbReference type="EMBL" id="JAAIRV010000006">
    <property type="protein sequence ID" value="NSI57798.1"/>
    <property type="molecule type" value="Genomic_DNA"/>
</dbReference>
<evidence type="ECO:0000256" key="1">
    <source>
        <dbReference type="SAM" id="Phobius"/>
    </source>
</evidence>